<dbReference type="EMBL" id="FQZT01000005">
    <property type="protein sequence ID" value="SHJ22897.1"/>
    <property type="molecule type" value="Genomic_DNA"/>
</dbReference>
<name>A0A1M6HL63_MALRU</name>
<dbReference type="AlphaFoldDB" id="A0A1M6HL63"/>
<dbReference type="GO" id="GO:0008237">
    <property type="term" value="F:metallopeptidase activity"/>
    <property type="evidence" value="ECO:0007669"/>
    <property type="project" value="InterPro"/>
</dbReference>
<accession>A0A1M6HL63</accession>
<evidence type="ECO:0000313" key="2">
    <source>
        <dbReference type="Proteomes" id="UP000184171"/>
    </source>
</evidence>
<evidence type="ECO:0000313" key="1">
    <source>
        <dbReference type="EMBL" id="SHJ22897.1"/>
    </source>
</evidence>
<dbReference type="OrthoDB" id="262245at2"/>
<proteinExistence type="predicted"/>
<organism evidence="1 2">
    <name type="scientific">Malonomonas rubra DSM 5091</name>
    <dbReference type="NCBI Taxonomy" id="1122189"/>
    <lineage>
        <taxon>Bacteria</taxon>
        <taxon>Pseudomonadati</taxon>
        <taxon>Thermodesulfobacteriota</taxon>
        <taxon>Desulfuromonadia</taxon>
        <taxon>Desulfuromonadales</taxon>
        <taxon>Geopsychrobacteraceae</taxon>
        <taxon>Malonomonas</taxon>
    </lineage>
</organism>
<dbReference type="Proteomes" id="UP000184171">
    <property type="component" value="Unassembled WGS sequence"/>
</dbReference>
<gene>
    <name evidence="1" type="ORF">SAMN02745165_01874</name>
</gene>
<reference evidence="1" key="1">
    <citation type="submission" date="2016-11" db="EMBL/GenBank/DDBJ databases">
        <authorList>
            <person name="Jaros S."/>
            <person name="Januszkiewicz K."/>
            <person name="Wedrychowicz H."/>
        </authorList>
    </citation>
    <scope>NUCLEOTIDE SEQUENCE [LARGE SCALE GENOMIC DNA]</scope>
    <source>
        <strain evidence="1">DSM 5091</strain>
    </source>
</reference>
<sequence length="445" mass="48265">MKGAWLTFYLRMLFGLFLFAAVLSLGACIHRPVQKEKPYLLIAKIASAKGVVKTLKGERETVFRGQVAFKVTTADKGQLKLALYRLNLWSPGVVTSRGESGVIGMTLVGEEGTTSYSGKSGRLKAESTLTLHYPLIDKIKGYRSKPGGGDTNFIPFTETVKGKLVGEFKQGLKPAKGEGVGFNGELVFELDDGDPALLPWMRCVISLEFIWERLFESAEILKIQPVFIGSGEDDPTATGESFDTLVRRAFDLWNRCGTERCIRLLVDPPTYVDNDAYRVLDNDAEAVALKDEVNVADAIEIFVVERFVDSMAVNWGGGGTFSSGTAASKIVSSDQNLDVPCPEPCTSHETTAGSNAAMCTRCGDTLGCGDVNYQHLSHELGHVLNLGHPLNPNGLADSTDNSVMEPSGLCCDNPDVQSGLNCRNASNPLLYWGWATCEESPDITD</sequence>
<protein>
    <submittedName>
        <fullName evidence="1">Uncharacterized protein</fullName>
    </submittedName>
</protein>
<dbReference type="InterPro" id="IPR024079">
    <property type="entry name" value="MetalloPept_cat_dom_sf"/>
</dbReference>
<dbReference type="Gene3D" id="3.40.390.10">
    <property type="entry name" value="Collagenase (Catalytic Domain)"/>
    <property type="match status" value="1"/>
</dbReference>
<keyword evidence="2" id="KW-1185">Reference proteome</keyword>
<dbReference type="SUPFAM" id="SSF55486">
    <property type="entry name" value="Metalloproteases ('zincins'), catalytic domain"/>
    <property type="match status" value="1"/>
</dbReference>
<dbReference type="PROSITE" id="PS51257">
    <property type="entry name" value="PROKAR_LIPOPROTEIN"/>
    <property type="match status" value="1"/>
</dbReference>
<dbReference type="RefSeq" id="WP_072908159.1">
    <property type="nucleotide sequence ID" value="NZ_FQZT01000005.1"/>
</dbReference>